<name>A4TVI0_9PROT</name>
<feature type="transmembrane region" description="Helical" evidence="19">
    <location>
        <begin position="210"/>
        <end position="231"/>
    </location>
</feature>
<dbReference type="Pfam" id="PF00520">
    <property type="entry name" value="Ion_trans"/>
    <property type="match status" value="1"/>
</dbReference>
<dbReference type="InterPro" id="IPR028325">
    <property type="entry name" value="VG_K_chnl"/>
</dbReference>
<dbReference type="InterPro" id="IPR000595">
    <property type="entry name" value="cNMP-bd_dom"/>
</dbReference>
<keyword evidence="16" id="KW-0407">Ion channel</keyword>
<evidence type="ECO:0000256" key="4">
    <source>
        <dbReference type="ARBA" id="ARBA00022538"/>
    </source>
</evidence>
<evidence type="ECO:0000256" key="19">
    <source>
        <dbReference type="SAM" id="Phobius"/>
    </source>
</evidence>
<comment type="subcellular location">
    <subcellularLocation>
        <location evidence="1">Cell membrane</location>
        <topology evidence="1">Multi-pass membrane protein</topology>
    </subcellularLocation>
</comment>
<organism evidence="21">
    <name type="scientific">Magnetospirillum gryphiswaldense</name>
    <dbReference type="NCBI Taxonomy" id="55518"/>
    <lineage>
        <taxon>Bacteria</taxon>
        <taxon>Pseudomonadati</taxon>
        <taxon>Pseudomonadota</taxon>
        <taxon>Alphaproteobacteria</taxon>
        <taxon>Rhodospirillales</taxon>
        <taxon>Rhodospirillaceae</taxon>
        <taxon>Magnetospirillum</taxon>
    </lineage>
</organism>
<dbReference type="SUPFAM" id="SSF81324">
    <property type="entry name" value="Voltage-gated potassium channels"/>
    <property type="match status" value="1"/>
</dbReference>
<proteinExistence type="inferred from homology"/>
<dbReference type="GO" id="GO:0005249">
    <property type="term" value="F:voltage-gated potassium channel activity"/>
    <property type="evidence" value="ECO:0007669"/>
    <property type="project" value="InterPro"/>
</dbReference>
<evidence type="ECO:0000259" key="20">
    <source>
        <dbReference type="PROSITE" id="PS50042"/>
    </source>
</evidence>
<keyword evidence="15" id="KW-1071">Ligand-gated ion channel</keyword>
<keyword evidence="12" id="KW-0406">Ion transport</keyword>
<keyword evidence="2" id="KW-0813">Transport</keyword>
<keyword evidence="11 19" id="KW-1133">Transmembrane helix</keyword>
<keyword evidence="7" id="KW-0547">Nucleotide-binding</keyword>
<dbReference type="Gene3D" id="1.20.120.350">
    <property type="entry name" value="Voltage-gated potassium channels. Chain C"/>
    <property type="match status" value="1"/>
</dbReference>
<evidence type="ECO:0000256" key="18">
    <source>
        <dbReference type="ARBA" id="ARBA00060926"/>
    </source>
</evidence>
<evidence type="ECO:0000256" key="6">
    <source>
        <dbReference type="ARBA" id="ARBA00022692"/>
    </source>
</evidence>
<feature type="transmembrane region" description="Helical" evidence="19">
    <location>
        <begin position="178"/>
        <end position="198"/>
    </location>
</feature>
<keyword evidence="8" id="KW-0631">Potassium channel</keyword>
<feature type="transmembrane region" description="Helical" evidence="19">
    <location>
        <begin position="150"/>
        <end position="171"/>
    </location>
</feature>
<keyword evidence="3" id="KW-1003">Cell membrane</keyword>
<keyword evidence="10" id="KW-0630">Potassium</keyword>
<dbReference type="SUPFAM" id="SSF51206">
    <property type="entry name" value="cAMP-binding domain-like"/>
    <property type="match status" value="1"/>
</dbReference>
<evidence type="ECO:0000256" key="3">
    <source>
        <dbReference type="ARBA" id="ARBA00022475"/>
    </source>
</evidence>
<dbReference type="InterPro" id="IPR005821">
    <property type="entry name" value="Ion_trans_dom"/>
</dbReference>
<feature type="transmembrane region" description="Helical" evidence="19">
    <location>
        <begin position="60"/>
        <end position="79"/>
    </location>
</feature>
<evidence type="ECO:0000256" key="10">
    <source>
        <dbReference type="ARBA" id="ARBA00022958"/>
    </source>
</evidence>
<evidence type="ECO:0000256" key="2">
    <source>
        <dbReference type="ARBA" id="ARBA00022448"/>
    </source>
</evidence>
<keyword evidence="5" id="KW-0116">cAMP-binding</keyword>
<dbReference type="PANTHER" id="PTHR11537">
    <property type="entry name" value="VOLTAGE-GATED POTASSIUM CHANNEL"/>
    <property type="match status" value="1"/>
</dbReference>
<evidence type="ECO:0000256" key="11">
    <source>
        <dbReference type="ARBA" id="ARBA00022989"/>
    </source>
</evidence>
<dbReference type="PROSITE" id="PS50042">
    <property type="entry name" value="CNMP_BINDING_3"/>
    <property type="match status" value="1"/>
</dbReference>
<keyword evidence="13 19" id="KW-0472">Membrane</keyword>
<dbReference type="CDD" id="cd00038">
    <property type="entry name" value="CAP_ED"/>
    <property type="match status" value="1"/>
</dbReference>
<feature type="transmembrane region" description="Helical" evidence="19">
    <location>
        <begin position="86"/>
        <end position="107"/>
    </location>
</feature>
<evidence type="ECO:0000256" key="15">
    <source>
        <dbReference type="ARBA" id="ARBA00023286"/>
    </source>
</evidence>
<dbReference type="PROSITE" id="PS00889">
    <property type="entry name" value="CNMP_BINDING_2"/>
    <property type="match status" value="1"/>
</dbReference>
<reference evidence="21" key="1">
    <citation type="journal article" date="2007" name="J. Bacteriol.">
        <title>Comparative genome analysis of four magnetotactic bacteria reveals a complex set of group-specific genes implicated in magnetosome biomineralization and function.</title>
        <authorList>
            <person name="Richter M."/>
            <person name="Kube M."/>
            <person name="Bazylinski D.A."/>
            <person name="Lombardot T."/>
            <person name="Gloeckner F.O."/>
            <person name="Reinhardt R."/>
            <person name="Schueler D."/>
        </authorList>
    </citation>
    <scope>NUCLEOTIDE SEQUENCE</scope>
    <source>
        <strain evidence="21">MSR-1</strain>
    </source>
</reference>
<evidence type="ECO:0000256" key="16">
    <source>
        <dbReference type="ARBA" id="ARBA00023303"/>
    </source>
</evidence>
<dbReference type="Pfam" id="PF00027">
    <property type="entry name" value="cNMP_binding"/>
    <property type="match status" value="1"/>
</dbReference>
<dbReference type="Gene3D" id="1.10.287.70">
    <property type="match status" value="1"/>
</dbReference>
<dbReference type="InterPro" id="IPR014710">
    <property type="entry name" value="RmlC-like_jellyroll"/>
</dbReference>
<evidence type="ECO:0000313" key="21">
    <source>
        <dbReference type="EMBL" id="CAM74637.1"/>
    </source>
</evidence>
<dbReference type="PANTHER" id="PTHR11537:SF254">
    <property type="entry name" value="POTASSIUM VOLTAGE-GATED CHANNEL PROTEIN SHAB"/>
    <property type="match status" value="1"/>
</dbReference>
<evidence type="ECO:0000256" key="7">
    <source>
        <dbReference type="ARBA" id="ARBA00022741"/>
    </source>
</evidence>
<evidence type="ECO:0000256" key="13">
    <source>
        <dbReference type="ARBA" id="ARBA00023136"/>
    </source>
</evidence>
<feature type="transmembrane region" description="Helical" evidence="19">
    <location>
        <begin position="22"/>
        <end position="40"/>
    </location>
</feature>
<comment type="function">
    <text evidence="17">Cyclic nucleotide-regulated potassium channel activated by cAMP.</text>
</comment>
<dbReference type="Gene3D" id="2.60.120.10">
    <property type="entry name" value="Jelly Rolls"/>
    <property type="match status" value="1"/>
</dbReference>
<keyword evidence="9" id="KW-0851">Voltage-gated channel</keyword>
<sequence>MVAQWLETLLSRDPLAPRRAKFYRWFIMLAVVAFTGETVLDTVPGIFGAWESVVILADRLFLTVVAVDFFVRLTAAWLSSARWQAVVGYVFSPFGLFDLIAFAPVALSDLLGWPHDVDTAFGILAFLKLARYSPALETLGAVLLSEWRPLLSAMFIMALLVLFTSTVLYFVERDLNPGMISIPHAMWWSVVTLATLGYGDVVPLSALGKVLGAFVGVLGLGMFALPASILASGFTEEMRRRNFVNTWHLVAKVPFFAKLQAAQIAQLAALLKMQRIISGEVLMREGDDADCMYFLISGQVQVSGPAGTFVLKAGDFFGEIALLQHCQRTATVSALTRCQVLVLDARDFQQFTDKSPEILATIRATAQARLSQGEEQTS</sequence>
<dbReference type="InterPro" id="IPR018488">
    <property type="entry name" value="cNMP-bd_CS"/>
</dbReference>
<feature type="domain" description="Cyclic nucleotide-binding" evidence="20">
    <location>
        <begin position="255"/>
        <end position="358"/>
    </location>
</feature>
<accession>A4TVI0</accession>
<evidence type="ECO:0000256" key="14">
    <source>
        <dbReference type="ARBA" id="ARBA00023149"/>
    </source>
</evidence>
<dbReference type="FunFam" id="1.10.287.70:FF:000181">
    <property type="entry name" value="Cyclic nucleotide-gated potassium channel mll3241"/>
    <property type="match status" value="1"/>
</dbReference>
<dbReference type="GO" id="GO:0001508">
    <property type="term" value="P:action potential"/>
    <property type="evidence" value="ECO:0007669"/>
    <property type="project" value="TreeGrafter"/>
</dbReference>
<evidence type="ECO:0000256" key="1">
    <source>
        <dbReference type="ARBA" id="ARBA00004651"/>
    </source>
</evidence>
<dbReference type="GO" id="GO:0008076">
    <property type="term" value="C:voltage-gated potassium channel complex"/>
    <property type="evidence" value="ECO:0007669"/>
    <property type="project" value="InterPro"/>
</dbReference>
<evidence type="ECO:0000256" key="12">
    <source>
        <dbReference type="ARBA" id="ARBA00023065"/>
    </source>
</evidence>
<dbReference type="EMBL" id="CU459003">
    <property type="protein sequence ID" value="CAM74637.1"/>
    <property type="molecule type" value="Genomic_DNA"/>
</dbReference>
<dbReference type="AlphaFoldDB" id="A4TVI0"/>
<evidence type="ECO:0000256" key="5">
    <source>
        <dbReference type="ARBA" id="ARBA00022566"/>
    </source>
</evidence>
<evidence type="ECO:0000256" key="8">
    <source>
        <dbReference type="ARBA" id="ARBA00022826"/>
    </source>
</evidence>
<evidence type="ECO:0000256" key="9">
    <source>
        <dbReference type="ARBA" id="ARBA00022882"/>
    </source>
</evidence>
<gene>
    <name evidence="21" type="ORF">MGR_0073</name>
</gene>
<dbReference type="GO" id="GO:0030552">
    <property type="term" value="F:cAMP binding"/>
    <property type="evidence" value="ECO:0007669"/>
    <property type="project" value="UniProtKB-KW"/>
</dbReference>
<keyword evidence="4" id="KW-0633">Potassium transport</keyword>
<evidence type="ECO:0000256" key="17">
    <source>
        <dbReference type="ARBA" id="ARBA00058429"/>
    </source>
</evidence>
<dbReference type="InterPro" id="IPR018490">
    <property type="entry name" value="cNMP-bd_dom_sf"/>
</dbReference>
<protein>
    <submittedName>
        <fullName evidence="21">Cyclic nucleotide-binding:IMP dehydrogenase/GMP reductase:Ion transport protein</fullName>
    </submittedName>
</protein>
<keyword evidence="6 19" id="KW-0812">Transmembrane</keyword>
<dbReference type="PRINTS" id="PR00169">
    <property type="entry name" value="KCHANNEL"/>
</dbReference>
<dbReference type="InterPro" id="IPR027359">
    <property type="entry name" value="Volt_channel_dom_sf"/>
</dbReference>
<dbReference type="SMART" id="SM00100">
    <property type="entry name" value="cNMP"/>
    <property type="match status" value="1"/>
</dbReference>
<comment type="similarity">
    <text evidence="18">Belongs to the potassium channel family.</text>
</comment>
<keyword evidence="14" id="KW-0114">cAMP</keyword>